<name>A0A1I7YQF2_9BILA</name>
<dbReference type="WBParaSite" id="L893_g1866.t1">
    <property type="protein sequence ID" value="L893_g1866.t1"/>
    <property type="gene ID" value="L893_g1866"/>
</dbReference>
<evidence type="ECO:0000313" key="2">
    <source>
        <dbReference type="WBParaSite" id="L893_g1866.t1"/>
    </source>
</evidence>
<protein>
    <submittedName>
        <fullName evidence="2">Uncharacterized protein</fullName>
    </submittedName>
</protein>
<reference evidence="2" key="1">
    <citation type="submission" date="2016-11" db="UniProtKB">
        <authorList>
            <consortium name="WormBaseParasite"/>
        </authorList>
    </citation>
    <scope>IDENTIFICATION</scope>
</reference>
<keyword evidence="1" id="KW-1185">Reference proteome</keyword>
<dbReference type="AlphaFoldDB" id="A0A1I7YQF2"/>
<proteinExistence type="predicted"/>
<organism evidence="1 2">
    <name type="scientific">Steinernema glaseri</name>
    <dbReference type="NCBI Taxonomy" id="37863"/>
    <lineage>
        <taxon>Eukaryota</taxon>
        <taxon>Metazoa</taxon>
        <taxon>Ecdysozoa</taxon>
        <taxon>Nematoda</taxon>
        <taxon>Chromadorea</taxon>
        <taxon>Rhabditida</taxon>
        <taxon>Tylenchina</taxon>
        <taxon>Panagrolaimomorpha</taxon>
        <taxon>Strongyloidoidea</taxon>
        <taxon>Steinernematidae</taxon>
        <taxon>Steinernema</taxon>
    </lineage>
</organism>
<dbReference type="Proteomes" id="UP000095287">
    <property type="component" value="Unplaced"/>
</dbReference>
<sequence>MRSRSDIFQSPAYDPTAQILHKKLPSRRMEEITIEIGENLPTELSAPILSTATDLSVHFLIFKSIHPPRDQLRDVLSLRNCYESEFLSQPHPVLCRKS</sequence>
<evidence type="ECO:0000313" key="1">
    <source>
        <dbReference type="Proteomes" id="UP000095287"/>
    </source>
</evidence>
<accession>A0A1I7YQF2</accession>